<reference evidence="1 2" key="1">
    <citation type="submission" date="2017-11" db="EMBL/GenBank/DDBJ databases">
        <title>De-novo sequencing of pomegranate (Punica granatum L.) genome.</title>
        <authorList>
            <person name="Akparov Z."/>
            <person name="Amiraslanov A."/>
            <person name="Hajiyeva S."/>
            <person name="Abbasov M."/>
            <person name="Kaur K."/>
            <person name="Hamwieh A."/>
            <person name="Solovyev V."/>
            <person name="Salamov A."/>
            <person name="Braich B."/>
            <person name="Kosarev P."/>
            <person name="Mahmoud A."/>
            <person name="Hajiyev E."/>
            <person name="Babayeva S."/>
            <person name="Izzatullayeva V."/>
            <person name="Mammadov A."/>
            <person name="Mammadov A."/>
            <person name="Sharifova S."/>
            <person name="Ojaghi J."/>
            <person name="Eynullazada K."/>
            <person name="Bayramov B."/>
            <person name="Abdulazimova A."/>
            <person name="Shahmuradov I."/>
        </authorList>
    </citation>
    <scope>NUCLEOTIDE SEQUENCE [LARGE SCALE GENOMIC DNA]</scope>
    <source>
        <strain evidence="2">cv. AG2017</strain>
        <tissue evidence="1">Leaf</tissue>
    </source>
</reference>
<dbReference type="Proteomes" id="UP000233551">
    <property type="component" value="Unassembled WGS sequence"/>
</dbReference>
<sequence>MGSRNELEQTSLSSMCPGASEAVVSPLCLRRSPLLALTISHSKVSKIHTISVIIRKASTYPITPCQKQVEKIAVGWRGMYNRQRWKWRWR</sequence>
<dbReference type="EMBL" id="PGOL01003681">
    <property type="protein sequence ID" value="PKI39960.1"/>
    <property type="molecule type" value="Genomic_DNA"/>
</dbReference>
<proteinExistence type="predicted"/>
<evidence type="ECO:0000313" key="1">
    <source>
        <dbReference type="EMBL" id="PKI39960.1"/>
    </source>
</evidence>
<organism evidence="1 2">
    <name type="scientific">Punica granatum</name>
    <name type="common">Pomegranate</name>
    <dbReference type="NCBI Taxonomy" id="22663"/>
    <lineage>
        <taxon>Eukaryota</taxon>
        <taxon>Viridiplantae</taxon>
        <taxon>Streptophyta</taxon>
        <taxon>Embryophyta</taxon>
        <taxon>Tracheophyta</taxon>
        <taxon>Spermatophyta</taxon>
        <taxon>Magnoliopsida</taxon>
        <taxon>eudicotyledons</taxon>
        <taxon>Gunneridae</taxon>
        <taxon>Pentapetalae</taxon>
        <taxon>rosids</taxon>
        <taxon>malvids</taxon>
        <taxon>Myrtales</taxon>
        <taxon>Lythraceae</taxon>
        <taxon>Punica</taxon>
    </lineage>
</organism>
<name>A0A2I0I8H4_PUNGR</name>
<comment type="caution">
    <text evidence="1">The sequence shown here is derived from an EMBL/GenBank/DDBJ whole genome shotgun (WGS) entry which is preliminary data.</text>
</comment>
<evidence type="ECO:0000313" key="2">
    <source>
        <dbReference type="Proteomes" id="UP000233551"/>
    </source>
</evidence>
<gene>
    <name evidence="1" type="ORF">CRG98_039623</name>
</gene>
<keyword evidence="2" id="KW-1185">Reference proteome</keyword>
<dbReference type="AlphaFoldDB" id="A0A2I0I8H4"/>
<protein>
    <submittedName>
        <fullName evidence="1">Uncharacterized protein</fullName>
    </submittedName>
</protein>
<accession>A0A2I0I8H4</accession>